<proteinExistence type="predicted"/>
<dbReference type="PANTHER" id="PTHR40590:SF1">
    <property type="entry name" value="CYTOPLASMIC PROTEIN"/>
    <property type="match status" value="1"/>
</dbReference>
<sequence>MILASLSTQSAWAQDNDDGPGKKTFDLLWSIKGEKNHIYLLGSVHLLPHGARSLPDVVHAAYMTSDLIVFESDLFLIGSVAFEADELAQARYAAGHSIHDEMPADLMLQVENKVEDLGLPMAILQRYRPWFFAQTLATAQFARDGFPIDNGVDVRLYREAVNDMKLTAGLTPPRQHLATFAEMTREQNEAFLRSALDDLEDTRAQISRILDIYRNADLDLLNTLAEEMREQTPSLYKRLVIDRNEAWMAKFEEYRKEPNNILVVVGAMQLVGDQGLIARFERAGWKPSVPKYRGFRPPE</sequence>
<reference evidence="1 2" key="1">
    <citation type="submission" date="2013-04" db="EMBL/GenBank/DDBJ databases">
        <title>Oceanococcus atlanticus 22II-S10r2 Genome Sequencing.</title>
        <authorList>
            <person name="Lai Q."/>
            <person name="Li G."/>
            <person name="Shao Z."/>
        </authorList>
    </citation>
    <scope>NUCLEOTIDE SEQUENCE [LARGE SCALE GENOMIC DNA]</scope>
    <source>
        <strain evidence="1 2">22II-S10r2</strain>
    </source>
</reference>
<dbReference type="RefSeq" id="WP_158522961.1">
    <property type="nucleotide sequence ID" value="NZ_AQQV01000001.1"/>
</dbReference>
<dbReference type="InterPro" id="IPR002816">
    <property type="entry name" value="TraB/PrgY/GumN_fam"/>
</dbReference>
<dbReference type="CDD" id="cd14789">
    <property type="entry name" value="Tiki"/>
    <property type="match status" value="1"/>
</dbReference>
<evidence type="ECO:0000313" key="1">
    <source>
        <dbReference type="EMBL" id="ORE88236.1"/>
    </source>
</evidence>
<evidence type="ECO:0008006" key="3">
    <source>
        <dbReference type="Google" id="ProtNLM"/>
    </source>
</evidence>
<name>A0A1Y1SF33_9GAMM</name>
<keyword evidence="2" id="KW-1185">Reference proteome</keyword>
<dbReference type="Pfam" id="PF01963">
    <property type="entry name" value="TraB_PrgY_gumN"/>
    <property type="match status" value="1"/>
</dbReference>
<dbReference type="PANTHER" id="PTHR40590">
    <property type="entry name" value="CYTOPLASMIC PROTEIN-RELATED"/>
    <property type="match status" value="1"/>
</dbReference>
<dbReference type="STRING" id="1317117.ATO7_00135"/>
<dbReference type="OrthoDB" id="357294at2"/>
<protein>
    <recommendedName>
        <fullName evidence="3">GumN family protein</fullName>
    </recommendedName>
</protein>
<dbReference type="Proteomes" id="UP000192342">
    <property type="component" value="Unassembled WGS sequence"/>
</dbReference>
<dbReference type="InterPro" id="IPR047111">
    <property type="entry name" value="YbaP-like"/>
</dbReference>
<organism evidence="1 2">
    <name type="scientific">Oceanococcus atlanticus</name>
    <dbReference type="NCBI Taxonomy" id="1317117"/>
    <lineage>
        <taxon>Bacteria</taxon>
        <taxon>Pseudomonadati</taxon>
        <taxon>Pseudomonadota</taxon>
        <taxon>Gammaproteobacteria</taxon>
        <taxon>Chromatiales</taxon>
        <taxon>Oceanococcaceae</taxon>
        <taxon>Oceanococcus</taxon>
    </lineage>
</organism>
<accession>A0A1Y1SF33</accession>
<dbReference type="EMBL" id="AQQV01000001">
    <property type="protein sequence ID" value="ORE88236.1"/>
    <property type="molecule type" value="Genomic_DNA"/>
</dbReference>
<comment type="caution">
    <text evidence="1">The sequence shown here is derived from an EMBL/GenBank/DDBJ whole genome shotgun (WGS) entry which is preliminary data.</text>
</comment>
<dbReference type="AlphaFoldDB" id="A0A1Y1SF33"/>
<gene>
    <name evidence="1" type="ORF">ATO7_00135</name>
</gene>
<evidence type="ECO:0000313" key="2">
    <source>
        <dbReference type="Proteomes" id="UP000192342"/>
    </source>
</evidence>